<keyword evidence="3" id="KW-1185">Reference proteome</keyword>
<evidence type="ECO:0000313" key="2">
    <source>
        <dbReference type="EMBL" id="KIM22554.1"/>
    </source>
</evidence>
<reference evidence="2 3" key="1">
    <citation type="submission" date="2014-04" db="EMBL/GenBank/DDBJ databases">
        <authorList>
            <consortium name="DOE Joint Genome Institute"/>
            <person name="Kuo A."/>
            <person name="Zuccaro A."/>
            <person name="Kohler A."/>
            <person name="Nagy L.G."/>
            <person name="Floudas D."/>
            <person name="Copeland A."/>
            <person name="Barry K.W."/>
            <person name="Cichocki N."/>
            <person name="Veneault-Fourrey C."/>
            <person name="LaButti K."/>
            <person name="Lindquist E.A."/>
            <person name="Lipzen A."/>
            <person name="Lundell T."/>
            <person name="Morin E."/>
            <person name="Murat C."/>
            <person name="Sun H."/>
            <person name="Tunlid A."/>
            <person name="Henrissat B."/>
            <person name="Grigoriev I.V."/>
            <person name="Hibbett D.S."/>
            <person name="Martin F."/>
            <person name="Nordberg H.P."/>
            <person name="Cantor M.N."/>
            <person name="Hua S.X."/>
        </authorList>
    </citation>
    <scope>NUCLEOTIDE SEQUENCE [LARGE SCALE GENOMIC DNA]</scope>
    <source>
        <strain evidence="2 3">MAFF 305830</strain>
    </source>
</reference>
<dbReference type="HOGENOM" id="CLU_594691_0_0_1"/>
<dbReference type="Proteomes" id="UP000054097">
    <property type="component" value="Unassembled WGS sequence"/>
</dbReference>
<feature type="region of interest" description="Disordered" evidence="1">
    <location>
        <begin position="108"/>
        <end position="131"/>
    </location>
</feature>
<proteinExistence type="predicted"/>
<dbReference type="AlphaFoldDB" id="A0A0C3AR80"/>
<dbReference type="OrthoDB" id="10628874at2759"/>
<dbReference type="EMBL" id="KN824353">
    <property type="protein sequence ID" value="KIM22554.1"/>
    <property type="molecule type" value="Genomic_DNA"/>
</dbReference>
<accession>A0A0C3AR80</accession>
<name>A0A0C3AR80_SERVB</name>
<evidence type="ECO:0000256" key="1">
    <source>
        <dbReference type="SAM" id="MobiDB-lite"/>
    </source>
</evidence>
<protein>
    <submittedName>
        <fullName evidence="2">Uncharacterized protein</fullName>
    </submittedName>
</protein>
<feature type="region of interest" description="Disordered" evidence="1">
    <location>
        <begin position="1"/>
        <end position="40"/>
    </location>
</feature>
<feature type="compositionally biased region" description="Low complexity" evidence="1">
    <location>
        <begin position="16"/>
        <end position="33"/>
    </location>
</feature>
<reference evidence="3" key="2">
    <citation type="submission" date="2015-01" db="EMBL/GenBank/DDBJ databases">
        <title>Evolutionary Origins and Diversification of the Mycorrhizal Mutualists.</title>
        <authorList>
            <consortium name="DOE Joint Genome Institute"/>
            <consortium name="Mycorrhizal Genomics Consortium"/>
            <person name="Kohler A."/>
            <person name="Kuo A."/>
            <person name="Nagy L.G."/>
            <person name="Floudas D."/>
            <person name="Copeland A."/>
            <person name="Barry K.W."/>
            <person name="Cichocki N."/>
            <person name="Veneault-Fourrey C."/>
            <person name="LaButti K."/>
            <person name="Lindquist E.A."/>
            <person name="Lipzen A."/>
            <person name="Lundell T."/>
            <person name="Morin E."/>
            <person name="Murat C."/>
            <person name="Riley R."/>
            <person name="Ohm R."/>
            <person name="Sun H."/>
            <person name="Tunlid A."/>
            <person name="Henrissat B."/>
            <person name="Grigoriev I.V."/>
            <person name="Hibbett D.S."/>
            <person name="Martin F."/>
        </authorList>
    </citation>
    <scope>NUCLEOTIDE SEQUENCE [LARGE SCALE GENOMIC DNA]</scope>
    <source>
        <strain evidence="3">MAFF 305830</strain>
    </source>
</reference>
<gene>
    <name evidence="2" type="ORF">M408DRAFT_28601</name>
</gene>
<organism evidence="2 3">
    <name type="scientific">Serendipita vermifera MAFF 305830</name>
    <dbReference type="NCBI Taxonomy" id="933852"/>
    <lineage>
        <taxon>Eukaryota</taxon>
        <taxon>Fungi</taxon>
        <taxon>Dikarya</taxon>
        <taxon>Basidiomycota</taxon>
        <taxon>Agaricomycotina</taxon>
        <taxon>Agaricomycetes</taxon>
        <taxon>Sebacinales</taxon>
        <taxon>Serendipitaceae</taxon>
        <taxon>Serendipita</taxon>
    </lineage>
</organism>
<evidence type="ECO:0000313" key="3">
    <source>
        <dbReference type="Proteomes" id="UP000054097"/>
    </source>
</evidence>
<sequence length="460" mass="50546">MPQIIPKPPAEVELPANTKSSRPASSSSLPQPAKKVREERLLAVGDHGYELWGYSDEEDMVDEPSDSDVLLKRWDGPLQRNEDEDEADTDVYAEQPTMDDAEILELVAPPQPAKVSTGKRKGKKAQKDEPDTADFPVKCWIKTGAANVSKSVTVQSTVSFAEFKGAIAALLNVRDTAVELTYNFSFVKERQNRSLASDNDWAGLLDGWSVELKEVVELMEVRAGAKKRVPTPVVRSVSTPVNDNMSAPSSNNQNNEVLKKLTRLNHALACSAHGGSYCLVPNKNTGATILQYGLKLEHLRISDSERRLWAEDMIADKATMHAPSEETLRKICARAAGTQNTSVMLAQAARQQRPVDMTPSRYEFTASRTIAATYIEDSEEPGTGNTSSLKDWLAELDRSPSRRHPSVKYADLYGILNDEKIGAPGDLVVLGIEGLKLVGVQLMIAAYLVRWAKADTEKTV</sequence>